<keyword evidence="5 8" id="KW-1133">Transmembrane helix</keyword>
<dbReference type="Gene3D" id="1.10.3860.10">
    <property type="entry name" value="Sodium:dicarboxylate symporter"/>
    <property type="match status" value="1"/>
</dbReference>
<sequence length="418" mass="44665">MRIPYKSLTFWIFVGLFAGIICGRAFGESIVPLAEPLSDVFLRLLRMAIMPLIVTSITAAVISVGERRDLGLLGARTLGYYVTTSLLAILTGLTLVNVFRPGVGSAIELEQQVSEVPATQQSFGEILIEIIPENPFAAVAAGDVLPVIFFSILFGYFVTRLEEPYRSKLGDLFQAAFEAMMKLTRFVVWSAPLGVFGINAVIVATTGFEAFRTLGFYFVVVLIGLFIHAFVTLPLLLYFVTRINPVKHYKGMPPPLVTAFSTCSSIVTLPLTMEAVTDNSKVPEKISSFVLPIGATVNMDGTALYECVATIFIAQIYGIGLSLGEQLLVVLTALLASIGAASVPMAGLVMMSIILTAVGLPLEGVAIILAVDRILDMFRTAVNVLSDSCGSVIVARLGGEGVLGEVGPGDYALDRPPA</sequence>
<dbReference type="AlphaFoldDB" id="A0AAE4Z8F5"/>
<proteinExistence type="predicted"/>
<evidence type="ECO:0000256" key="3">
    <source>
        <dbReference type="ARBA" id="ARBA00022692"/>
    </source>
</evidence>
<dbReference type="InterPro" id="IPR001991">
    <property type="entry name" value="Na-dicarboxylate_symporter"/>
</dbReference>
<dbReference type="InterPro" id="IPR018107">
    <property type="entry name" value="Na-dicarboxylate_symporter_CS"/>
</dbReference>
<protein>
    <submittedName>
        <fullName evidence="9">Dicarboxylate/amino acid:cation symporter</fullName>
    </submittedName>
</protein>
<evidence type="ECO:0000256" key="7">
    <source>
        <dbReference type="ARBA" id="ARBA00023180"/>
    </source>
</evidence>
<keyword evidence="3 8" id="KW-0812">Transmembrane</keyword>
<evidence type="ECO:0000256" key="1">
    <source>
        <dbReference type="ARBA" id="ARBA00004141"/>
    </source>
</evidence>
<feature type="transmembrane region" description="Helical" evidence="8">
    <location>
        <begin position="136"/>
        <end position="158"/>
    </location>
</feature>
<name>A0AAE4Z8F5_9BACT</name>
<feature type="transmembrane region" description="Helical" evidence="8">
    <location>
        <begin position="43"/>
        <end position="65"/>
    </location>
</feature>
<accession>A0AAE4Z8F5</accession>
<keyword evidence="7" id="KW-0325">Glycoprotein</keyword>
<feature type="transmembrane region" description="Helical" evidence="8">
    <location>
        <begin position="77"/>
        <end position="99"/>
    </location>
</feature>
<dbReference type="PRINTS" id="PR00173">
    <property type="entry name" value="EDTRNSPORT"/>
</dbReference>
<dbReference type="InterPro" id="IPR036458">
    <property type="entry name" value="Na:dicarbo_symporter_sf"/>
</dbReference>
<evidence type="ECO:0000313" key="9">
    <source>
        <dbReference type="EMBL" id="NIR74091.1"/>
    </source>
</evidence>
<comment type="caution">
    <text evidence="9">The sequence shown here is derived from an EMBL/GenBank/DDBJ whole genome shotgun (WGS) entry which is preliminary data.</text>
</comment>
<reference evidence="9 10" key="1">
    <citation type="submission" date="2020-01" db="EMBL/GenBank/DDBJ databases">
        <title>Genomes assembled from Gulf of Kutch pelagic sediment metagenomes.</title>
        <authorList>
            <person name="Chandrashekar M."/>
            <person name="Mahajan M.S."/>
            <person name="Dave K.J."/>
            <person name="Vatsa P."/>
            <person name="Nathani N.M."/>
        </authorList>
    </citation>
    <scope>NUCLEOTIDE SEQUENCE [LARGE SCALE GENOMIC DNA]</scope>
    <source>
        <strain evidence="9">KS3-K002</strain>
    </source>
</reference>
<keyword evidence="2" id="KW-0813">Transport</keyword>
<evidence type="ECO:0000256" key="6">
    <source>
        <dbReference type="ARBA" id="ARBA00023136"/>
    </source>
</evidence>
<dbReference type="PANTHER" id="PTHR11958">
    <property type="entry name" value="SODIUM/DICARBOXYLATE SYMPORTER-RELATED"/>
    <property type="match status" value="1"/>
</dbReference>
<feature type="transmembrane region" description="Helical" evidence="8">
    <location>
        <begin position="353"/>
        <end position="371"/>
    </location>
</feature>
<evidence type="ECO:0000256" key="4">
    <source>
        <dbReference type="ARBA" id="ARBA00022847"/>
    </source>
</evidence>
<organism evidence="9 10">
    <name type="scientific">Candidatus Kutchimonas denitrificans</name>
    <dbReference type="NCBI Taxonomy" id="3056748"/>
    <lineage>
        <taxon>Bacteria</taxon>
        <taxon>Pseudomonadati</taxon>
        <taxon>Gemmatimonadota</taxon>
        <taxon>Gemmatimonadia</taxon>
        <taxon>Candidatus Palauibacterales</taxon>
        <taxon>Candidatus Palauibacteraceae</taxon>
        <taxon>Candidatus Kutchimonas</taxon>
    </lineage>
</organism>
<dbReference type="PROSITE" id="PS00714">
    <property type="entry name" value="NA_DICARBOXYL_SYMP_2"/>
    <property type="match status" value="1"/>
</dbReference>
<dbReference type="GO" id="GO:0016020">
    <property type="term" value="C:membrane"/>
    <property type="evidence" value="ECO:0007669"/>
    <property type="project" value="UniProtKB-SubCell"/>
</dbReference>
<comment type="subcellular location">
    <subcellularLocation>
        <location evidence="1">Membrane</location>
        <topology evidence="1">Multi-pass membrane protein</topology>
    </subcellularLocation>
</comment>
<dbReference type="InterPro" id="IPR050746">
    <property type="entry name" value="DAACS"/>
</dbReference>
<dbReference type="GO" id="GO:0015293">
    <property type="term" value="F:symporter activity"/>
    <property type="evidence" value="ECO:0007669"/>
    <property type="project" value="UniProtKB-KW"/>
</dbReference>
<dbReference type="GO" id="GO:1902475">
    <property type="term" value="P:L-alpha-amino acid transmembrane transport"/>
    <property type="evidence" value="ECO:0007669"/>
    <property type="project" value="UniProtKB-ARBA"/>
</dbReference>
<evidence type="ECO:0000256" key="8">
    <source>
        <dbReference type="SAM" id="Phobius"/>
    </source>
</evidence>
<feature type="transmembrane region" description="Helical" evidence="8">
    <location>
        <begin position="327"/>
        <end position="347"/>
    </location>
</feature>
<feature type="transmembrane region" description="Helical" evidence="8">
    <location>
        <begin position="214"/>
        <end position="240"/>
    </location>
</feature>
<keyword evidence="4" id="KW-0769">Symport</keyword>
<dbReference type="SUPFAM" id="SSF118215">
    <property type="entry name" value="Proton glutamate symport protein"/>
    <property type="match status" value="1"/>
</dbReference>
<gene>
    <name evidence="9" type="ORF">GWO12_03115</name>
</gene>
<evidence type="ECO:0000313" key="10">
    <source>
        <dbReference type="Proteomes" id="UP000702544"/>
    </source>
</evidence>
<evidence type="ECO:0000256" key="5">
    <source>
        <dbReference type="ARBA" id="ARBA00022989"/>
    </source>
</evidence>
<dbReference type="Proteomes" id="UP000702544">
    <property type="component" value="Unassembled WGS sequence"/>
</dbReference>
<evidence type="ECO:0000256" key="2">
    <source>
        <dbReference type="ARBA" id="ARBA00022448"/>
    </source>
</evidence>
<feature type="transmembrane region" description="Helical" evidence="8">
    <location>
        <begin position="186"/>
        <end position="208"/>
    </location>
</feature>
<dbReference type="Pfam" id="PF00375">
    <property type="entry name" value="SDF"/>
    <property type="match status" value="1"/>
</dbReference>
<dbReference type="PANTHER" id="PTHR11958:SF63">
    <property type="entry name" value="AMINO ACID TRANSPORTER"/>
    <property type="match status" value="1"/>
</dbReference>
<dbReference type="EMBL" id="JAACAK010000022">
    <property type="protein sequence ID" value="NIR74091.1"/>
    <property type="molecule type" value="Genomic_DNA"/>
</dbReference>
<keyword evidence="6 8" id="KW-0472">Membrane</keyword>